<evidence type="ECO:0000256" key="5">
    <source>
        <dbReference type="SAM" id="MobiDB-lite"/>
    </source>
</evidence>
<sequence>MSGRPFRPPPQPRSSQQSSSHQSSSHQSRSSQSISSGQTTEIEIEREDVELSDATDVEKQAAVLAMKPDGPPGPPGGLGRPDGPGPGGPRGPGGPGGPGGPPNLFQPKSIKFWMILLSNFLALFLVALDRTIVATAVPRITDDFHSLGDIGWYASAYMLTTAASQLLFGRIYKFYSMKWTFLICVVVFEIGSAICGAAPTSAIFIVGRAVAGTASAGIFSGCMLIMVPMIPLHKRPMFQGLFGVVFGMASVIGPLIGGAFTSSKLTWRWCFYINLPVGAFTLLFMIFFWNPPPRPSPPGQGPPKKVTFFTHVKRLDPLGTALFLPGIVSLLLALEWGGSTYPWNSWRIIPLFILFGALMIAFAVVQVMLPETATLPPRVILQRSVLSGALFTFFLSASMLMLVYYVPIWFQTAKMVNPLRSGVYTIPLVLSLVVSSIGSGIFTQKIGYYVPSMILAPVIMSVGEGLMSTFTPSTPSSHWIAFQFVAGFGLGFGMQIGNLAAQTVLKPEDISTGVAIMFFVQQLGGAVFTTVGQTILSNLLVGQLKDVPGIDANAIVKVGATELADVVPPQFLPLVIDAYNYACTRIFLTSMGLAFASLVSAFFMEWRSIKKPPGGPGGPGGGPPGAGPAGPGPLRAPGGPSGPGIPAGLGRPQMVMTSAPPVSSVDPKIASVSSARNSLTKARNSFGGGGGGRALSVSATTAVNSDEQGVVAKKESSEQPETGVLQPLEPTQPPLDPKIVKARQEAEAKLRQARRESDPSYVKPRRDSVRLSKVNRKSQNYE</sequence>
<feature type="compositionally biased region" description="Pro residues" evidence="5">
    <location>
        <begin position="613"/>
        <end position="626"/>
    </location>
</feature>
<dbReference type="CDD" id="cd17502">
    <property type="entry name" value="MFS_Azr1_MDR_like"/>
    <property type="match status" value="1"/>
</dbReference>
<dbReference type="PANTHER" id="PTHR23501">
    <property type="entry name" value="MAJOR FACILITATOR SUPERFAMILY"/>
    <property type="match status" value="1"/>
</dbReference>
<evidence type="ECO:0000259" key="7">
    <source>
        <dbReference type="PROSITE" id="PS50850"/>
    </source>
</evidence>
<feature type="transmembrane region" description="Helical" evidence="6">
    <location>
        <begin position="513"/>
        <end position="536"/>
    </location>
</feature>
<feature type="transmembrane region" description="Helical" evidence="6">
    <location>
        <begin position="390"/>
        <end position="410"/>
    </location>
</feature>
<feature type="region of interest" description="Disordered" evidence="5">
    <location>
        <begin position="1"/>
        <end position="102"/>
    </location>
</feature>
<feature type="transmembrane region" description="Helical" evidence="6">
    <location>
        <begin position="152"/>
        <end position="172"/>
    </location>
</feature>
<dbReference type="PROSITE" id="PS50850">
    <property type="entry name" value="MFS"/>
    <property type="match status" value="1"/>
</dbReference>
<name>A0ABR3YTN3_9PEZI</name>
<dbReference type="InterPro" id="IPR036259">
    <property type="entry name" value="MFS_trans_sf"/>
</dbReference>
<feature type="compositionally biased region" description="Low complexity" evidence="5">
    <location>
        <begin position="13"/>
        <end position="38"/>
    </location>
</feature>
<feature type="transmembrane region" description="Helical" evidence="6">
    <location>
        <begin position="112"/>
        <end position="132"/>
    </location>
</feature>
<evidence type="ECO:0000313" key="9">
    <source>
        <dbReference type="Proteomes" id="UP001583186"/>
    </source>
</evidence>
<dbReference type="Pfam" id="PF07690">
    <property type="entry name" value="MFS_1"/>
    <property type="match status" value="1"/>
</dbReference>
<feature type="compositionally biased region" description="Acidic residues" evidence="5">
    <location>
        <begin position="42"/>
        <end position="55"/>
    </location>
</feature>
<gene>
    <name evidence="8" type="ORF">Sste5346_007643</name>
</gene>
<accession>A0ABR3YTN3</accession>
<feature type="transmembrane region" description="Helical" evidence="6">
    <location>
        <begin position="348"/>
        <end position="369"/>
    </location>
</feature>
<feature type="compositionally biased region" description="Basic and acidic residues" evidence="5">
    <location>
        <begin position="738"/>
        <end position="770"/>
    </location>
</feature>
<feature type="compositionally biased region" description="Pro residues" evidence="5">
    <location>
        <begin position="1"/>
        <end position="12"/>
    </location>
</feature>
<protein>
    <recommendedName>
        <fullName evidence="7">Major facilitator superfamily (MFS) profile domain-containing protein</fullName>
    </recommendedName>
</protein>
<comment type="subcellular location">
    <subcellularLocation>
        <location evidence="1">Membrane</location>
        <topology evidence="1">Multi-pass membrane protein</topology>
    </subcellularLocation>
</comment>
<dbReference type="InterPro" id="IPR020846">
    <property type="entry name" value="MFS_dom"/>
</dbReference>
<keyword evidence="9" id="KW-1185">Reference proteome</keyword>
<evidence type="ECO:0000256" key="3">
    <source>
        <dbReference type="ARBA" id="ARBA00022989"/>
    </source>
</evidence>
<feature type="transmembrane region" description="Helical" evidence="6">
    <location>
        <begin position="266"/>
        <end position="289"/>
    </location>
</feature>
<dbReference type="PANTHER" id="PTHR23501:SF201">
    <property type="entry name" value="MFS AFLATOXIN EFFLUX PUMP"/>
    <property type="match status" value="1"/>
</dbReference>
<feature type="transmembrane region" description="Helical" evidence="6">
    <location>
        <begin position="422"/>
        <end position="442"/>
    </location>
</feature>
<dbReference type="EMBL" id="JAWCUI010000053">
    <property type="protein sequence ID" value="KAL1891380.1"/>
    <property type="molecule type" value="Genomic_DNA"/>
</dbReference>
<evidence type="ECO:0000256" key="6">
    <source>
        <dbReference type="SAM" id="Phobius"/>
    </source>
</evidence>
<comment type="caution">
    <text evidence="8">The sequence shown here is derived from an EMBL/GenBank/DDBJ whole genome shotgun (WGS) entry which is preliminary data.</text>
</comment>
<feature type="transmembrane region" description="Helical" evidence="6">
    <location>
        <begin position="205"/>
        <end position="228"/>
    </location>
</feature>
<reference evidence="8 9" key="1">
    <citation type="journal article" date="2024" name="IMA Fungus">
        <title>IMA Genome - F19 : A genome assembly and annotation guide to empower mycologists, including annotated draft genome sequences of Ceratocystis pirilliformis, Diaporthe australafricana, Fusarium ophioides, Paecilomyces lecythidis, and Sporothrix stenoceras.</title>
        <authorList>
            <person name="Aylward J."/>
            <person name="Wilson A.M."/>
            <person name="Visagie C.M."/>
            <person name="Spraker J."/>
            <person name="Barnes I."/>
            <person name="Buitendag C."/>
            <person name="Ceriani C."/>
            <person name="Del Mar Angel L."/>
            <person name="du Plessis D."/>
            <person name="Fuchs T."/>
            <person name="Gasser K."/>
            <person name="Kramer D."/>
            <person name="Li W."/>
            <person name="Munsamy K."/>
            <person name="Piso A."/>
            <person name="Price J.L."/>
            <person name="Sonnekus B."/>
            <person name="Thomas C."/>
            <person name="van der Nest A."/>
            <person name="van Dijk A."/>
            <person name="van Heerden A."/>
            <person name="van Vuuren N."/>
            <person name="Yilmaz N."/>
            <person name="Duong T.A."/>
            <person name="van der Merwe N.A."/>
            <person name="Wingfield M.J."/>
            <person name="Wingfield B.D."/>
        </authorList>
    </citation>
    <scope>NUCLEOTIDE SEQUENCE [LARGE SCALE GENOMIC DNA]</scope>
    <source>
        <strain evidence="8 9">CMW 5346</strain>
    </source>
</reference>
<evidence type="ECO:0000256" key="2">
    <source>
        <dbReference type="ARBA" id="ARBA00022692"/>
    </source>
</evidence>
<dbReference type="SUPFAM" id="SSF103473">
    <property type="entry name" value="MFS general substrate transporter"/>
    <property type="match status" value="2"/>
</dbReference>
<keyword evidence="2 6" id="KW-0812">Transmembrane</keyword>
<feature type="transmembrane region" description="Helical" evidence="6">
    <location>
        <begin position="479"/>
        <end position="501"/>
    </location>
</feature>
<proteinExistence type="predicted"/>
<feature type="region of interest" description="Disordered" evidence="5">
    <location>
        <begin position="612"/>
        <end position="669"/>
    </location>
</feature>
<organism evidence="8 9">
    <name type="scientific">Sporothrix stenoceras</name>
    <dbReference type="NCBI Taxonomy" id="5173"/>
    <lineage>
        <taxon>Eukaryota</taxon>
        <taxon>Fungi</taxon>
        <taxon>Dikarya</taxon>
        <taxon>Ascomycota</taxon>
        <taxon>Pezizomycotina</taxon>
        <taxon>Sordariomycetes</taxon>
        <taxon>Sordariomycetidae</taxon>
        <taxon>Ophiostomatales</taxon>
        <taxon>Ophiostomataceae</taxon>
        <taxon>Sporothrix</taxon>
    </lineage>
</organism>
<evidence type="ECO:0000256" key="1">
    <source>
        <dbReference type="ARBA" id="ARBA00004141"/>
    </source>
</evidence>
<dbReference type="InterPro" id="IPR011701">
    <property type="entry name" value="MFS"/>
</dbReference>
<dbReference type="Gene3D" id="1.20.1250.20">
    <property type="entry name" value="MFS general substrate transporter like domains"/>
    <property type="match status" value="2"/>
</dbReference>
<feature type="region of interest" description="Disordered" evidence="5">
    <location>
        <begin position="700"/>
        <end position="782"/>
    </location>
</feature>
<keyword evidence="3 6" id="KW-1133">Transmembrane helix</keyword>
<feature type="transmembrane region" description="Helical" evidence="6">
    <location>
        <begin position="240"/>
        <end position="260"/>
    </location>
</feature>
<feature type="transmembrane region" description="Helical" evidence="6">
    <location>
        <begin position="318"/>
        <end position="336"/>
    </location>
</feature>
<feature type="transmembrane region" description="Helical" evidence="6">
    <location>
        <begin position="179"/>
        <end position="199"/>
    </location>
</feature>
<keyword evidence="4 6" id="KW-0472">Membrane</keyword>
<evidence type="ECO:0000256" key="4">
    <source>
        <dbReference type="ARBA" id="ARBA00023136"/>
    </source>
</evidence>
<dbReference type="Proteomes" id="UP001583186">
    <property type="component" value="Unassembled WGS sequence"/>
</dbReference>
<evidence type="ECO:0000313" key="8">
    <source>
        <dbReference type="EMBL" id="KAL1891380.1"/>
    </source>
</evidence>
<feature type="domain" description="Major facilitator superfamily (MFS) profile" evidence="7">
    <location>
        <begin position="115"/>
        <end position="609"/>
    </location>
</feature>
<feature type="transmembrane region" description="Helical" evidence="6">
    <location>
        <begin position="578"/>
        <end position="603"/>
    </location>
</feature>